<dbReference type="FunFam" id="3.40.50.300:FF:000419">
    <property type="entry name" value="Probable helicase with zinc finger domain"/>
    <property type="match status" value="1"/>
</dbReference>
<feature type="zinc finger region" description="C3H1-type" evidence="4">
    <location>
        <begin position="796"/>
        <end position="827"/>
    </location>
</feature>
<comment type="caution">
    <text evidence="7">The sequence shown here is derived from an EMBL/GenBank/DDBJ whole genome shotgun (WGS) entry which is preliminary data.</text>
</comment>
<dbReference type="PROSITE" id="PS50103">
    <property type="entry name" value="ZF_C3H1"/>
    <property type="match status" value="1"/>
</dbReference>
<feature type="region of interest" description="Disordered" evidence="5">
    <location>
        <begin position="290"/>
        <end position="360"/>
    </location>
</feature>
<dbReference type="OrthoDB" id="2285229at2759"/>
<evidence type="ECO:0000256" key="3">
    <source>
        <dbReference type="ARBA" id="ARBA00022833"/>
    </source>
</evidence>
<accession>A0A210QWX0</accession>
<reference evidence="7 8" key="1">
    <citation type="journal article" date="2017" name="Nat. Ecol. Evol.">
        <title>Scallop genome provides insights into evolution of bilaterian karyotype and development.</title>
        <authorList>
            <person name="Wang S."/>
            <person name="Zhang J."/>
            <person name="Jiao W."/>
            <person name="Li J."/>
            <person name="Xun X."/>
            <person name="Sun Y."/>
            <person name="Guo X."/>
            <person name="Huan P."/>
            <person name="Dong B."/>
            <person name="Zhang L."/>
            <person name="Hu X."/>
            <person name="Sun X."/>
            <person name="Wang J."/>
            <person name="Zhao C."/>
            <person name="Wang Y."/>
            <person name="Wang D."/>
            <person name="Huang X."/>
            <person name="Wang R."/>
            <person name="Lv J."/>
            <person name="Li Y."/>
            <person name="Zhang Z."/>
            <person name="Liu B."/>
            <person name="Lu W."/>
            <person name="Hui Y."/>
            <person name="Liang J."/>
            <person name="Zhou Z."/>
            <person name="Hou R."/>
            <person name="Li X."/>
            <person name="Liu Y."/>
            <person name="Li H."/>
            <person name="Ning X."/>
            <person name="Lin Y."/>
            <person name="Zhao L."/>
            <person name="Xing Q."/>
            <person name="Dou J."/>
            <person name="Li Y."/>
            <person name="Mao J."/>
            <person name="Guo H."/>
            <person name="Dou H."/>
            <person name="Li T."/>
            <person name="Mu C."/>
            <person name="Jiang W."/>
            <person name="Fu Q."/>
            <person name="Fu X."/>
            <person name="Miao Y."/>
            <person name="Liu J."/>
            <person name="Yu Q."/>
            <person name="Li R."/>
            <person name="Liao H."/>
            <person name="Li X."/>
            <person name="Kong Y."/>
            <person name="Jiang Z."/>
            <person name="Chourrout D."/>
            <person name="Li R."/>
            <person name="Bao Z."/>
        </authorList>
    </citation>
    <scope>NUCLEOTIDE SEQUENCE [LARGE SCALE GENOMIC DNA]</scope>
    <source>
        <strain evidence="7 8">PY_sf001</strain>
    </source>
</reference>
<sequence>MDLPWSDGVYTSDVPRDFEEMRMREDRKERIGQYWNLLVADQEPKVSKQTLLMLMQDLKDEGNTVFKESHYDVAWMHYRNALFIGRILETRFYHDVDKEFVSTLFSNRAFCCLKKEMYNEAIHDCEKAIDIFSSNIKAYYRQVQALKAQNRTAEALKIAQQGHLKQPNIFRELIEELSDALEIETTSKQKISTANVSVRHAQAEAANQPDADWLTGTNIHLNENSSKPKVMKKSSGKPKQQKKSKQVMNLPRNGHTFSESESEEGSSSDSSSLNEDEKFASNFLNVRKTNLSAPGPNIIKLPTPSASSTKQESSPRGKQSDSMGLDSFSAGKSKAQKTSSAYSSSSSASPVHKQPKKTVPTLSDEDLNALYFPLENYDFKLACAQCFVKTGEGVQGYAFYDFEHMCDKDYLVVKLKATVNTKNITWIRIRPRPEHKTPKMIYHYKKCLQFAQNQPCRVGDDRCTFPHTKAEMDLWEMDKDEQFSIFGFIEKLHELKIESSWDLETFIQNNIAQNEPPPARSPGIPGLNFKSKKSKSAIQAAKQQEALLKQQVVKAPYSEPVEAPIVKMPQLKPKFVSTEPPVRGTTVHTHTTQEESLYHPSGPLLPKPQHSSVRYTPPQHLVSSPVRPNLSRPPPPIGGNPGGFTPAMNVNTRFPPPRMPGPQQTSNKYQAQYNRMQAPQGGYFGQETPHYHPGPTNQVQMRPNLMRVPAPKPASEMPLQVMETNQPVTILKFPLRDTHDFKLVCRVCFVYGNQPGYYMPQQKTHKCEENVLAVKLKGLPVPWHCIRERKNHREFPGKYILCNSVYYRNPGLCRYGEESCSFAHNEEEQTLWTQEKDEKFNITEFIMQNRSVSVAKGFTLADVLKKHGGTFDFICKFCYCNTPRVISNKGSGDFCKSRGKHQWSEYKIMAHFANDGSIKLINQRGFLHKTAFFKICKWLQFCRNQINAECRFAHSLVERDIWMLERDSGMSKEEIVQELSKAVALPISQQHEASPPVDQTVIVHSASAGLTPTTLQAQKPPSHVVAYTKQNLDLEDNECPYLVTAICQTCWKNGKKSVQDGDKDRCVKSHSNWKTNRIFLLATANREIRPLPRKIPGGFAFIICKFIRNKTKCGYTAGGYCQFAHSQEELEVWQWMCTHSLSTLEQLHEASKESQKKRQSLVKSKITSGESVIAVKNVITLPIQSNFNPLYCAYCGKQCNSQKQWDEHCASERHNFNVSSDKEHQWNYRQPPWGMPGSNYELCAKNENGGKCTYSNVPDMYNMCTHAHSVEELEEWKERHEWRLMKREMARQEMVFSYMDQLLEKYEQAESAIGVISEEQDGVSVTCNQDLVRYEENKNVTFLWTFNIKSQLSLQKLALLYNKDRLHFSLVGKGLVGHCQIAQGTSCEEVDLGEPCYRVQVKFTAAMFGSFSQWVIFDFGREPVLVRKLSVEVGTMHMHEKIRTLRQQLQFDRWTSENRVIVKNEAEWVDDLEKMLTNKYKAPSAADSVVTQNSLVTELNRNNYIHKMKKLLELEEITRHQVIAEYNLEVTIDCVEGIQEETYLYAHQGELFAKVPLNDYLTEDTDAGKLILSSVRKILIAPTNNSSKTVFEAAIVRKDNFDYDGRGKEYIYLCLSKACVSQLNLKKNMSIEVEIQFQMDRMHFCMMHFAIDKLQTTDVVFPDISKYRPLWSERHDLKVSSDILNVEQIQAVKHIVAQRSGYTPPFVMYGPFGTGKTETIAQAAMVLLKEKPSARILICAQSNSAADLYILKHLGPFLKKHPKIKLRRIYFKERRINTVNRDVKPFCLLTPDCSAFGLPTREDIEHHQIVIVTLATSLVLTNLGLHGHFSHVFIDEAAQALEVETIMPLSLCNEKTCVVLAGDHKQISPKVYSQEARNQKFDISLLERLYQYYDSHSAKIDQASPVNILLNINYRSKHEILRFISAIFYGGPDKLESQAKLPSVLTITPLTFYAVQGRETQDTDSTSFYNLSEIQEIVERVEDLFHNWPHEWGPRQAKEIGVVTPYYDQVQLIRKSLRKRHKELGSVTVERVNNVQGKEFRALFLSTVRTCSILESQTTAGANAVDDSDFGFLSDPKLLNTALTRAQSFVAVIGDPVALCAVGECVNVWRVFLKHCDNMKSIHPPTVTLNSVKQQVSNLLNSSAKDRMMEIVSQQRQHSNQDKDMMQSVPPSTEAQWEVPAGNVAQILNGHMNGLGTAMQRQTSFEDYLSNLDVEDLADAEDVILQLAKETAGCVSYSDFKIKEEDERAILYVDEPGNDEQEDEIYPSIFNEKNLQNLLKVQPNQFKLCTLRVISRSKMYAEVHDSLLPYSKIIINTRQHCGRAFDMDDVVVQLSSPDAAEPVDGCPQGKVVGVLRRSIDIKNRLFVCTASADNTGLMWPINQGIPCIYNLLTSTNSENVDNNLVCVYRYSQSKTLGFHEAVELYCSKPSDKLFVVQYLKWDPTFSLPIGVVVGYIPAGTTVDLGLQVLNVEYNIPRRVFKTEVEGEINSKYPRTYTIPDHEIRIRHDIRQDWTFSIDSPGVESISNALSVDELGDGSYRIGVHVADVGYYVKKDGIVDKEARSRGTAFSTPNSTVNIIPERLGSELCSLKPGEDHLTLSVYMDVSAAGEICKIQLKKSVINTKIMFTYQEVQETLNDPGAGADYLKSCLLVLYHICMVWRKERLGNASKYHDLKTREKLTPEAHLIVQEIMLKTDHQVAKMLVDKFPNTTPLKCQKRPKSVDRDQWMQEYAADAVNSIALTKPFLEGSSTCNCKLACTCIMNYIRQLGKKPRDPFEMLTVLWESLCHAADAGEIAYSQSYVIEPEYHPQLMLALSKLHEIQNPPVFVCSGDITETDQEHSSLNLSPYVSFTKPISRYVDLVVTRLLTAVIEDQPSVYSCKEIQSLCIHLTAVSQRSDSYDKAVHSLYLSSALKARPLVLHPIIQNLDQNDIQLCFQTIGDIPRDKSRIHLPSLHTSKKPAINDNASVKLTWQDRIYDVSTKVTRHVSSISTEVLNPSRFISRIPAFQWQRLLSAIREENMQKLQSAVTQVRPHVKQAAQSEGYVLDVSVGNKFDDKIKHYADFTMTLSTCDVVQVQMSAHLHNGLITPSLQLLGLTPSLEVCLEHRDDPLACFSHRSIPPADNTAYPNVASYQQLWLPILGLESTHNAVKSGQSVVVKNLCMAWKEEKLAGSSKIVASFTVPLTFCMERQFIITNSFNLNDIFSPGNAKLASSFFQNCVCVRYNNLDIADDPSLRENVALLVNNGMPICWVGHCQVVSVSRVKDNITVNVVLVHSSSTIPSQLLGPQASNLHCTLEWIPKTTHDRLMEYSVQLLTEASQLAHDIISGRVDGSTNNGDVETLLQLLVTGMPRLADDQVNAVRMSLQQRFTAIQGPVASGKSLVASYLAYLFSRRNANVGLKHLVLLCGPTDQSVDVLTANLKNLGKMCPKILRVYSDEVEEKEFPIPGSTVPSNEQKPLGEEFHSPSPNDTSLHHVIRLGSNSYSQTINEYDMLFKMYPDDISSDQVEEYCKMKSDAETAEICRAEIILCTCDTVASAKLSNIAVEQIIIDDCGMCTEAEAITPVIHHASAKQVTILGDAIQLPHKVNSPTAKTLGLTTSLLQRYIEKALVLNKYFRMHERIASFPCEHFYENTPQRGSVEQLAPGKVNIWPGGPNQPFVFCHVLGKEEAVTVKTDRGLECSYLNNMEVNIAVTTACKLVSRHGVPESKVIVLAQYQVQCEAIKRMLLNAGHKNIKVSDVLSAHGGEWEYVIYSTVRSLPQYKIDRYSSRKWCEDHLGVSDDHCQVHVALTRANKGIVIIGNKFLLRSSYMWTSLLKKYEECGAVVDSQAMSRLLG</sequence>
<dbReference type="CDD" id="cd18808">
    <property type="entry name" value="SF1_C_Upf1"/>
    <property type="match status" value="2"/>
</dbReference>
<dbReference type="InterPro" id="IPR047187">
    <property type="entry name" value="SF1_C_Upf1"/>
</dbReference>
<keyword evidence="7" id="KW-0378">Hydrolase</keyword>
<evidence type="ECO:0000313" key="7">
    <source>
        <dbReference type="EMBL" id="OWF53235.1"/>
    </source>
</evidence>
<dbReference type="SUPFAM" id="SSF50249">
    <property type="entry name" value="Nucleic acid-binding proteins"/>
    <property type="match status" value="2"/>
</dbReference>
<dbReference type="GO" id="GO:0004386">
    <property type="term" value="F:helicase activity"/>
    <property type="evidence" value="ECO:0007669"/>
    <property type="project" value="UniProtKB-KW"/>
</dbReference>
<dbReference type="Pfam" id="PF13087">
    <property type="entry name" value="AAA_12"/>
    <property type="match status" value="2"/>
</dbReference>
<dbReference type="PANTHER" id="PTHR14928">
    <property type="entry name" value="MICRO-RNA BINDING ZINC FINGER CCCH DOMAIN-CONTAINING PROTEIN 7"/>
    <property type="match status" value="1"/>
</dbReference>
<evidence type="ECO:0000256" key="5">
    <source>
        <dbReference type="SAM" id="MobiDB-lite"/>
    </source>
</evidence>
<keyword evidence="7" id="KW-0067">ATP-binding</keyword>
<dbReference type="InterPro" id="IPR039691">
    <property type="entry name" value="ZC3H7A/B"/>
</dbReference>
<feature type="region of interest" description="Disordered" evidence="5">
    <location>
        <begin position="3444"/>
        <end position="3468"/>
    </location>
</feature>
<dbReference type="GO" id="GO:0035196">
    <property type="term" value="P:miRNA processing"/>
    <property type="evidence" value="ECO:0007669"/>
    <property type="project" value="TreeGrafter"/>
</dbReference>
<dbReference type="GO" id="GO:0035198">
    <property type="term" value="F:miRNA binding"/>
    <property type="evidence" value="ECO:0007669"/>
    <property type="project" value="InterPro"/>
</dbReference>
<dbReference type="InterPro" id="IPR012340">
    <property type="entry name" value="NA-bd_OB-fold"/>
</dbReference>
<dbReference type="InterPro" id="IPR041677">
    <property type="entry name" value="DNA2/NAM7_AAA_11"/>
</dbReference>
<dbReference type="SMART" id="SM00028">
    <property type="entry name" value="TPR"/>
    <property type="match status" value="2"/>
</dbReference>
<feature type="region of interest" description="Disordered" evidence="5">
    <location>
        <begin position="576"/>
        <end position="640"/>
    </location>
</feature>
<dbReference type="SUPFAM" id="SSF52540">
    <property type="entry name" value="P-loop containing nucleoside triphosphate hydrolases"/>
    <property type="match status" value="2"/>
</dbReference>
<dbReference type="InterPro" id="IPR001900">
    <property type="entry name" value="RNase_II/R"/>
</dbReference>
<dbReference type="InterPro" id="IPR019734">
    <property type="entry name" value="TPR_rpt"/>
</dbReference>
<dbReference type="EMBL" id="NEDP02001459">
    <property type="protein sequence ID" value="OWF53235.1"/>
    <property type="molecule type" value="Genomic_DNA"/>
</dbReference>
<dbReference type="InterPro" id="IPR036236">
    <property type="entry name" value="Znf_C2H2_sf"/>
</dbReference>
<feature type="domain" description="C3H1-type" evidence="6">
    <location>
        <begin position="796"/>
        <end position="827"/>
    </location>
</feature>
<feature type="compositionally biased region" description="Polar residues" evidence="5">
    <location>
        <begin position="215"/>
        <end position="227"/>
    </location>
</feature>
<evidence type="ECO:0000256" key="2">
    <source>
        <dbReference type="ARBA" id="ARBA00022771"/>
    </source>
</evidence>
<dbReference type="InterPro" id="IPR000571">
    <property type="entry name" value="Znf_CCCH"/>
</dbReference>
<evidence type="ECO:0000259" key="6">
    <source>
        <dbReference type="PROSITE" id="PS50103"/>
    </source>
</evidence>
<proteinExistence type="predicted"/>
<dbReference type="Pfam" id="PF12171">
    <property type="entry name" value="zf-C2H2_jaz"/>
    <property type="match status" value="1"/>
</dbReference>
<evidence type="ECO:0000256" key="1">
    <source>
        <dbReference type="ARBA" id="ARBA00022723"/>
    </source>
</evidence>
<dbReference type="PANTHER" id="PTHR14928:SF14">
    <property type="entry name" value="ACETAZOLAMIDE CONFERRING RESISTANCE PROTEIN ZAM"/>
    <property type="match status" value="1"/>
</dbReference>
<evidence type="ECO:0000313" key="8">
    <source>
        <dbReference type="Proteomes" id="UP000242188"/>
    </source>
</evidence>
<dbReference type="Gene3D" id="3.40.50.300">
    <property type="entry name" value="P-loop containing nucleotide triphosphate hydrolases"/>
    <property type="match status" value="4"/>
</dbReference>
<dbReference type="InterPro" id="IPR041679">
    <property type="entry name" value="DNA2/NAM7-like_C"/>
</dbReference>
<dbReference type="GO" id="GO:0004540">
    <property type="term" value="F:RNA nuclease activity"/>
    <property type="evidence" value="ECO:0007669"/>
    <property type="project" value="InterPro"/>
</dbReference>
<feature type="compositionally biased region" description="Low complexity" evidence="5">
    <location>
        <begin position="332"/>
        <end position="349"/>
    </location>
</feature>
<dbReference type="InterPro" id="IPR056787">
    <property type="entry name" value="OB_HELZ2"/>
</dbReference>
<dbReference type="SMART" id="SM00356">
    <property type="entry name" value="ZnF_C3H1"/>
    <property type="match status" value="4"/>
</dbReference>
<dbReference type="Pfam" id="PF00773">
    <property type="entry name" value="RNB"/>
    <property type="match status" value="1"/>
</dbReference>
<keyword evidence="7" id="KW-0347">Helicase</keyword>
<keyword evidence="8" id="KW-1185">Reference proteome</keyword>
<dbReference type="SUPFAM" id="SSF57667">
    <property type="entry name" value="beta-beta-alpha zinc fingers"/>
    <property type="match status" value="1"/>
</dbReference>
<keyword evidence="1 4" id="KW-0479">Metal-binding</keyword>
<dbReference type="GO" id="GO:0008270">
    <property type="term" value="F:zinc ion binding"/>
    <property type="evidence" value="ECO:0007669"/>
    <property type="project" value="UniProtKB-KW"/>
</dbReference>
<feature type="region of interest" description="Disordered" evidence="5">
    <location>
        <begin position="202"/>
        <end position="275"/>
    </location>
</feature>
<dbReference type="InterPro" id="IPR022755">
    <property type="entry name" value="Znf_C2H2_jaz"/>
</dbReference>
<evidence type="ECO:0000256" key="4">
    <source>
        <dbReference type="PROSITE-ProRule" id="PRU00723"/>
    </source>
</evidence>
<dbReference type="Pfam" id="PF13086">
    <property type="entry name" value="AAA_11"/>
    <property type="match status" value="3"/>
</dbReference>
<gene>
    <name evidence="7" type="ORF">KP79_PYT06397</name>
</gene>
<name>A0A210QWX0_MIZYE</name>
<dbReference type="Gene3D" id="1.25.40.10">
    <property type="entry name" value="Tetratricopeptide repeat domain"/>
    <property type="match status" value="1"/>
</dbReference>
<dbReference type="SMART" id="SM00955">
    <property type="entry name" value="RNB"/>
    <property type="match status" value="1"/>
</dbReference>
<keyword evidence="3 4" id="KW-0862">Zinc</keyword>
<protein>
    <submittedName>
        <fullName evidence="7">Helicase with zinc finger domain</fullName>
    </submittedName>
</protein>
<dbReference type="Proteomes" id="UP000242188">
    <property type="component" value="Unassembled WGS sequence"/>
</dbReference>
<keyword evidence="7" id="KW-0547">Nucleotide-binding</keyword>
<dbReference type="InterPro" id="IPR011990">
    <property type="entry name" value="TPR-like_helical_dom_sf"/>
</dbReference>
<feature type="compositionally biased region" description="Basic residues" evidence="5">
    <location>
        <begin position="229"/>
        <end position="245"/>
    </location>
</feature>
<organism evidence="7 8">
    <name type="scientific">Mizuhopecten yessoensis</name>
    <name type="common">Japanese scallop</name>
    <name type="synonym">Patinopecten yessoensis</name>
    <dbReference type="NCBI Taxonomy" id="6573"/>
    <lineage>
        <taxon>Eukaryota</taxon>
        <taxon>Metazoa</taxon>
        <taxon>Spiralia</taxon>
        <taxon>Lophotrochozoa</taxon>
        <taxon>Mollusca</taxon>
        <taxon>Bivalvia</taxon>
        <taxon>Autobranchia</taxon>
        <taxon>Pteriomorphia</taxon>
        <taxon>Pectinida</taxon>
        <taxon>Pectinoidea</taxon>
        <taxon>Pectinidae</taxon>
        <taxon>Mizuhopecten</taxon>
    </lineage>
</organism>
<dbReference type="InterPro" id="IPR027417">
    <property type="entry name" value="P-loop_NTPase"/>
</dbReference>
<dbReference type="STRING" id="6573.A0A210QWX0"/>
<dbReference type="Pfam" id="PF25049">
    <property type="entry name" value="OB_HELZ2"/>
    <property type="match status" value="1"/>
</dbReference>
<dbReference type="SUPFAM" id="SSF48452">
    <property type="entry name" value="TPR-like"/>
    <property type="match status" value="1"/>
</dbReference>
<keyword evidence="2 4" id="KW-0863">Zinc-finger</keyword>